<dbReference type="RefSeq" id="WP_133587494.1">
    <property type="nucleotide sequence ID" value="NZ_CP037953.1"/>
</dbReference>
<dbReference type="EMBL" id="SNYM01000002">
    <property type="protein sequence ID" value="TDQ50380.1"/>
    <property type="molecule type" value="Genomic_DNA"/>
</dbReference>
<proteinExistence type="predicted"/>
<reference evidence="2 3" key="1">
    <citation type="submission" date="2019-03" db="EMBL/GenBank/DDBJ databases">
        <title>Genomic Encyclopedia of Type Strains, Phase IV (KMG-IV): sequencing the most valuable type-strain genomes for metagenomic binning, comparative biology and taxonomic classification.</title>
        <authorList>
            <person name="Goeker M."/>
        </authorList>
    </citation>
    <scope>NUCLEOTIDE SEQUENCE [LARGE SCALE GENOMIC DNA]</scope>
    <source>
        <strain evidence="2 3">DSM 103792</strain>
    </source>
</reference>
<comment type="caution">
    <text evidence="2">The sequence shown here is derived from an EMBL/GenBank/DDBJ whole genome shotgun (WGS) entry which is preliminary data.</text>
</comment>
<feature type="coiled-coil region" evidence="1">
    <location>
        <begin position="10"/>
        <end position="37"/>
    </location>
</feature>
<accession>A0A4R6UT17</accession>
<name>A0A4R6UT17_9GAMM</name>
<evidence type="ECO:0000313" key="3">
    <source>
        <dbReference type="Proteomes" id="UP000295375"/>
    </source>
</evidence>
<protein>
    <submittedName>
        <fullName evidence="2">Uncharacterized protein</fullName>
    </submittedName>
</protein>
<gene>
    <name evidence="2" type="ORF">EV696_10261</name>
</gene>
<dbReference type="AlphaFoldDB" id="A0A4R6UT17"/>
<keyword evidence="3" id="KW-1185">Reference proteome</keyword>
<dbReference type="OrthoDB" id="7068501at2"/>
<organism evidence="2 3">
    <name type="scientific">Permianibacter aggregans</name>
    <dbReference type="NCBI Taxonomy" id="1510150"/>
    <lineage>
        <taxon>Bacteria</taxon>
        <taxon>Pseudomonadati</taxon>
        <taxon>Pseudomonadota</taxon>
        <taxon>Gammaproteobacteria</taxon>
        <taxon>Pseudomonadales</taxon>
        <taxon>Pseudomonadaceae</taxon>
        <taxon>Permianibacter</taxon>
    </lineage>
</organism>
<evidence type="ECO:0000313" key="2">
    <source>
        <dbReference type="EMBL" id="TDQ50380.1"/>
    </source>
</evidence>
<dbReference type="Proteomes" id="UP000295375">
    <property type="component" value="Unassembled WGS sequence"/>
</dbReference>
<sequence>MSQIDTDWLMATMNDALSEMENLVEELEADPDSAEETLQEKLPAVYAKLNYAWHTRILGPGAIDTIDHDALVSFPNDFDL</sequence>
<evidence type="ECO:0000256" key="1">
    <source>
        <dbReference type="SAM" id="Coils"/>
    </source>
</evidence>
<keyword evidence="1" id="KW-0175">Coiled coil</keyword>